<accession>A0ABS9T3Q2</accession>
<organism evidence="1 2">
    <name type="scientific">Streptomyces marispadix</name>
    <dbReference type="NCBI Taxonomy" id="2922868"/>
    <lineage>
        <taxon>Bacteria</taxon>
        <taxon>Bacillati</taxon>
        <taxon>Actinomycetota</taxon>
        <taxon>Actinomycetes</taxon>
        <taxon>Kitasatosporales</taxon>
        <taxon>Streptomycetaceae</taxon>
        <taxon>Streptomyces</taxon>
    </lineage>
</organism>
<dbReference type="EMBL" id="JAKWJU010000002">
    <property type="protein sequence ID" value="MCH6163140.1"/>
    <property type="molecule type" value="Genomic_DNA"/>
</dbReference>
<sequence length="82" mass="9025">MKWGYNVVYQDRDGNLVKTPCHVVDGDSGTSVCPDVPLDLDPGQSTELRTEVGTDKSLKPGDMPSITWQIGDKSAKTDWLMK</sequence>
<dbReference type="Proteomes" id="UP001166784">
    <property type="component" value="Unassembled WGS sequence"/>
</dbReference>
<dbReference type="RefSeq" id="WP_241061986.1">
    <property type="nucleotide sequence ID" value="NZ_JAKWJU010000002.1"/>
</dbReference>
<protein>
    <submittedName>
        <fullName evidence="1">Uncharacterized protein</fullName>
    </submittedName>
</protein>
<name>A0ABS9T3Q2_9ACTN</name>
<comment type="caution">
    <text evidence="1">The sequence shown here is derived from an EMBL/GenBank/DDBJ whole genome shotgun (WGS) entry which is preliminary data.</text>
</comment>
<proteinExistence type="predicted"/>
<evidence type="ECO:0000313" key="2">
    <source>
        <dbReference type="Proteomes" id="UP001166784"/>
    </source>
</evidence>
<reference evidence="1" key="1">
    <citation type="submission" date="2022-03" db="EMBL/GenBank/DDBJ databases">
        <authorList>
            <person name="Santos J.D.N."/>
            <person name="Kallscheuer N."/>
            <person name="Jogler C."/>
            <person name="Lage O.M."/>
        </authorList>
    </citation>
    <scope>NUCLEOTIDE SEQUENCE</scope>
    <source>
        <strain evidence="1">M600PL45_2</strain>
    </source>
</reference>
<keyword evidence="2" id="KW-1185">Reference proteome</keyword>
<gene>
    <name evidence="1" type="ORF">MMA15_22930</name>
</gene>
<reference evidence="1" key="2">
    <citation type="journal article" date="2023" name="Int. J. Syst. Evol. Microbiol.">
        <title>Streptomyces marispadix sp. nov., isolated from marine beach sediment of the Northern Coast of Portugal.</title>
        <authorList>
            <person name="dos Santos J.D.N."/>
            <person name="Vitorino I.R."/>
            <person name="Kallscheuer N."/>
            <person name="Srivastava A."/>
            <person name="Krautwurst S."/>
            <person name="Marz M."/>
            <person name="Jogler C."/>
            <person name="Lobo Da Cunha A."/>
            <person name="Catita J."/>
            <person name="Goncalves H."/>
            <person name="Gonzalez I."/>
            <person name="Reyes F."/>
            <person name="Lage O.M."/>
        </authorList>
    </citation>
    <scope>NUCLEOTIDE SEQUENCE</scope>
    <source>
        <strain evidence="1">M600PL45_2</strain>
    </source>
</reference>
<evidence type="ECO:0000313" key="1">
    <source>
        <dbReference type="EMBL" id="MCH6163140.1"/>
    </source>
</evidence>